<evidence type="ECO:0000256" key="4">
    <source>
        <dbReference type="ARBA" id="ARBA00022692"/>
    </source>
</evidence>
<dbReference type="NCBIfam" id="TIGR01297">
    <property type="entry name" value="CDF"/>
    <property type="match status" value="1"/>
</dbReference>
<gene>
    <name evidence="10" type="ORF">IAA61_11130</name>
</gene>
<comment type="similarity">
    <text evidence="2">Belongs to the cation diffusion facilitator (CDF) transporter (TC 2.A.4) family.</text>
</comment>
<dbReference type="Pfam" id="PF01545">
    <property type="entry name" value="Cation_efflux"/>
    <property type="match status" value="1"/>
</dbReference>
<dbReference type="PANTHER" id="PTHR43840">
    <property type="entry name" value="MITOCHONDRIAL METAL TRANSPORTER 1-RELATED"/>
    <property type="match status" value="1"/>
</dbReference>
<keyword evidence="4 7" id="KW-0812">Transmembrane</keyword>
<dbReference type="Pfam" id="PF16916">
    <property type="entry name" value="ZT_dimer"/>
    <property type="match status" value="1"/>
</dbReference>
<dbReference type="GO" id="GO:0008324">
    <property type="term" value="F:monoatomic cation transmembrane transporter activity"/>
    <property type="evidence" value="ECO:0007669"/>
    <property type="project" value="InterPro"/>
</dbReference>
<dbReference type="InterPro" id="IPR050291">
    <property type="entry name" value="CDF_Transporter"/>
</dbReference>
<comment type="subcellular location">
    <subcellularLocation>
        <location evidence="1">Membrane</location>
        <topology evidence="1">Multi-pass membrane protein</topology>
    </subcellularLocation>
</comment>
<dbReference type="AlphaFoldDB" id="A0A9D1MDP8"/>
<dbReference type="GO" id="GO:0016020">
    <property type="term" value="C:membrane"/>
    <property type="evidence" value="ECO:0007669"/>
    <property type="project" value="UniProtKB-SubCell"/>
</dbReference>
<keyword evidence="3" id="KW-0813">Transport</keyword>
<dbReference type="InterPro" id="IPR027469">
    <property type="entry name" value="Cation_efflux_TMD_sf"/>
</dbReference>
<dbReference type="SUPFAM" id="SSF160240">
    <property type="entry name" value="Cation efflux protein cytoplasmic domain-like"/>
    <property type="match status" value="1"/>
</dbReference>
<comment type="caution">
    <text evidence="10">The sequence shown here is derived from an EMBL/GenBank/DDBJ whole genome shotgun (WGS) entry which is preliminary data.</text>
</comment>
<reference evidence="10" key="2">
    <citation type="journal article" date="2021" name="PeerJ">
        <title>Extensive microbial diversity within the chicken gut microbiome revealed by metagenomics and culture.</title>
        <authorList>
            <person name="Gilroy R."/>
            <person name="Ravi A."/>
            <person name="Getino M."/>
            <person name="Pursley I."/>
            <person name="Horton D.L."/>
            <person name="Alikhan N.F."/>
            <person name="Baker D."/>
            <person name="Gharbi K."/>
            <person name="Hall N."/>
            <person name="Watson M."/>
            <person name="Adriaenssens E.M."/>
            <person name="Foster-Nyarko E."/>
            <person name="Jarju S."/>
            <person name="Secka A."/>
            <person name="Antonio M."/>
            <person name="Oren A."/>
            <person name="Chaudhuri R.R."/>
            <person name="La Ragione R."/>
            <person name="Hildebrand F."/>
            <person name="Pallen M.J."/>
        </authorList>
    </citation>
    <scope>NUCLEOTIDE SEQUENCE</scope>
    <source>
        <strain evidence="10">USAMLcec3-3695</strain>
    </source>
</reference>
<reference evidence="10" key="1">
    <citation type="submission" date="2020-10" db="EMBL/GenBank/DDBJ databases">
        <authorList>
            <person name="Gilroy R."/>
        </authorList>
    </citation>
    <scope>NUCLEOTIDE SEQUENCE</scope>
    <source>
        <strain evidence="10">USAMLcec3-3695</strain>
    </source>
</reference>
<evidence type="ECO:0000256" key="1">
    <source>
        <dbReference type="ARBA" id="ARBA00004141"/>
    </source>
</evidence>
<dbReference type="EMBL" id="DVNB01000114">
    <property type="protein sequence ID" value="HIU58346.1"/>
    <property type="molecule type" value="Genomic_DNA"/>
</dbReference>
<dbReference type="InterPro" id="IPR058533">
    <property type="entry name" value="Cation_efflux_TM"/>
</dbReference>
<dbReference type="Gene3D" id="3.30.70.1350">
    <property type="entry name" value="Cation efflux protein, cytoplasmic domain"/>
    <property type="match status" value="1"/>
</dbReference>
<dbReference type="SUPFAM" id="SSF161111">
    <property type="entry name" value="Cation efflux protein transmembrane domain-like"/>
    <property type="match status" value="1"/>
</dbReference>
<evidence type="ECO:0000256" key="5">
    <source>
        <dbReference type="ARBA" id="ARBA00022989"/>
    </source>
</evidence>
<dbReference type="InterPro" id="IPR036837">
    <property type="entry name" value="Cation_efflux_CTD_sf"/>
</dbReference>
<evidence type="ECO:0000256" key="7">
    <source>
        <dbReference type="SAM" id="Phobius"/>
    </source>
</evidence>
<feature type="domain" description="Cation efflux protein transmembrane" evidence="8">
    <location>
        <begin position="6"/>
        <end position="197"/>
    </location>
</feature>
<evidence type="ECO:0000259" key="9">
    <source>
        <dbReference type="Pfam" id="PF16916"/>
    </source>
</evidence>
<feature type="domain" description="Cation efflux protein cytoplasmic" evidence="9">
    <location>
        <begin position="201"/>
        <end position="277"/>
    </location>
</feature>
<dbReference type="InterPro" id="IPR002524">
    <property type="entry name" value="Cation_efflux"/>
</dbReference>
<accession>A0A9D1MDP8</accession>
<sequence length="360" mass="38168">MACGLLGIILNALLFAGKLFAGMLSGSVAVTADAFNNLSDAGSSIVSMLGFKLAGQKADSYHPFGHGRMEYVAGLIVAMLIVLMGAELAQSGLEKIAEPQQVTFTALTAVILSASIAVKLFMFAYNRVIGSRIGSVSMLAASTDSISDTAATAVVLISAVVSHFTGIQIDGWCGTAVGLFIIYAGCRAAYDTVSPLLGQRPSGEFVENVKKTVLAHREIEGVHDIVVHNYGPECVMVTLHAEVPAEGDILALHDAVDAAERDLEETLGCIATIHMDPVVNDADTRRLREETAEAVKRIDQRITIHDFRAADCSGGKRLSFDALVPFGMEKSDEELTAMIRDSAAAETGCEIDVKVEKGYV</sequence>
<feature type="transmembrane region" description="Helical" evidence="7">
    <location>
        <begin position="71"/>
        <end position="90"/>
    </location>
</feature>
<name>A0A9D1MDP8_9FIRM</name>
<keyword evidence="6 7" id="KW-0472">Membrane</keyword>
<proteinExistence type="inferred from homology"/>
<dbReference type="Gene3D" id="1.20.1510.10">
    <property type="entry name" value="Cation efflux protein transmembrane domain"/>
    <property type="match status" value="1"/>
</dbReference>
<evidence type="ECO:0000259" key="8">
    <source>
        <dbReference type="Pfam" id="PF01545"/>
    </source>
</evidence>
<keyword evidence="5 7" id="KW-1133">Transmembrane helix</keyword>
<protein>
    <submittedName>
        <fullName evidence="10">Cation transporter</fullName>
    </submittedName>
</protein>
<evidence type="ECO:0000313" key="10">
    <source>
        <dbReference type="EMBL" id="HIU58346.1"/>
    </source>
</evidence>
<dbReference type="InterPro" id="IPR027470">
    <property type="entry name" value="Cation_efflux_CTD"/>
</dbReference>
<dbReference type="Proteomes" id="UP000824109">
    <property type="component" value="Unassembled WGS sequence"/>
</dbReference>
<feature type="transmembrane region" description="Helical" evidence="7">
    <location>
        <begin position="102"/>
        <end position="125"/>
    </location>
</feature>
<organism evidence="10 11">
    <name type="scientific">Candidatus Ornithomonoglobus merdipullorum</name>
    <dbReference type="NCBI Taxonomy" id="2840895"/>
    <lineage>
        <taxon>Bacteria</taxon>
        <taxon>Bacillati</taxon>
        <taxon>Bacillota</taxon>
        <taxon>Clostridia</taxon>
        <taxon>Candidatus Ornithomonoglobus</taxon>
    </lineage>
</organism>
<evidence type="ECO:0000313" key="11">
    <source>
        <dbReference type="Proteomes" id="UP000824109"/>
    </source>
</evidence>
<dbReference type="PANTHER" id="PTHR43840:SF15">
    <property type="entry name" value="MITOCHONDRIAL METAL TRANSPORTER 1-RELATED"/>
    <property type="match status" value="1"/>
</dbReference>
<evidence type="ECO:0000256" key="2">
    <source>
        <dbReference type="ARBA" id="ARBA00008114"/>
    </source>
</evidence>
<evidence type="ECO:0000256" key="3">
    <source>
        <dbReference type="ARBA" id="ARBA00022448"/>
    </source>
</evidence>
<evidence type="ECO:0000256" key="6">
    <source>
        <dbReference type="ARBA" id="ARBA00023136"/>
    </source>
</evidence>